<feature type="region of interest" description="Disordered" evidence="1">
    <location>
        <begin position="1"/>
        <end position="32"/>
    </location>
</feature>
<protein>
    <submittedName>
        <fullName evidence="2">Uncharacterized protein</fullName>
    </submittedName>
</protein>
<reference evidence="2 3" key="1">
    <citation type="journal article" date="2019" name="PLoS Biol.">
        <title>Sex chromosomes control vertical transmission of feminizing Wolbachia symbionts in an isopod.</title>
        <authorList>
            <person name="Becking T."/>
            <person name="Chebbi M.A."/>
            <person name="Giraud I."/>
            <person name="Moumen B."/>
            <person name="Laverre T."/>
            <person name="Caubet Y."/>
            <person name="Peccoud J."/>
            <person name="Gilbert C."/>
            <person name="Cordaux R."/>
        </authorList>
    </citation>
    <scope>NUCLEOTIDE SEQUENCE [LARGE SCALE GENOMIC DNA]</scope>
    <source>
        <strain evidence="2">ANa2</strain>
        <tissue evidence="2">Whole body excluding digestive tract and cuticle</tissue>
    </source>
</reference>
<keyword evidence="3" id="KW-1185">Reference proteome</keyword>
<comment type="caution">
    <text evidence="2">The sequence shown here is derived from an EMBL/GenBank/DDBJ whole genome shotgun (WGS) entry which is preliminary data.</text>
</comment>
<gene>
    <name evidence="2" type="ORF">Anas_10120</name>
</gene>
<dbReference type="Proteomes" id="UP000326759">
    <property type="component" value="Unassembled WGS sequence"/>
</dbReference>
<feature type="compositionally biased region" description="Basic and acidic residues" evidence="1">
    <location>
        <begin position="21"/>
        <end position="32"/>
    </location>
</feature>
<dbReference type="AlphaFoldDB" id="A0A5N5SRU6"/>
<accession>A0A5N5SRU6</accession>
<sequence>MRGKDLVKQLMIKPTEEEGGDGEREEEKVEEVEVKKSQDLDIAENERISLKEVSDSEIVVNDKEKDITRVEVESPSRMKRKSKNLRNKKKLSRMKELLRSPRKRRTISVKNSSKKNKIFKITEGQT</sequence>
<evidence type="ECO:0000313" key="3">
    <source>
        <dbReference type="Proteomes" id="UP000326759"/>
    </source>
</evidence>
<evidence type="ECO:0000256" key="1">
    <source>
        <dbReference type="SAM" id="MobiDB-lite"/>
    </source>
</evidence>
<feature type="non-terminal residue" evidence="2">
    <location>
        <position position="126"/>
    </location>
</feature>
<name>A0A5N5SRU6_9CRUS</name>
<proteinExistence type="predicted"/>
<organism evidence="2 3">
    <name type="scientific">Armadillidium nasatum</name>
    <dbReference type="NCBI Taxonomy" id="96803"/>
    <lineage>
        <taxon>Eukaryota</taxon>
        <taxon>Metazoa</taxon>
        <taxon>Ecdysozoa</taxon>
        <taxon>Arthropoda</taxon>
        <taxon>Crustacea</taxon>
        <taxon>Multicrustacea</taxon>
        <taxon>Malacostraca</taxon>
        <taxon>Eumalacostraca</taxon>
        <taxon>Peracarida</taxon>
        <taxon>Isopoda</taxon>
        <taxon>Oniscidea</taxon>
        <taxon>Crinocheta</taxon>
        <taxon>Armadillidiidae</taxon>
        <taxon>Armadillidium</taxon>
    </lineage>
</organism>
<dbReference type="EMBL" id="SEYY01020931">
    <property type="protein sequence ID" value="KAB7496905.1"/>
    <property type="molecule type" value="Genomic_DNA"/>
</dbReference>
<evidence type="ECO:0000313" key="2">
    <source>
        <dbReference type="EMBL" id="KAB7496905.1"/>
    </source>
</evidence>